<evidence type="ECO:0000313" key="11">
    <source>
        <dbReference type="Proteomes" id="UP000317893"/>
    </source>
</evidence>
<feature type="transmembrane region" description="Helical" evidence="7">
    <location>
        <begin position="497"/>
        <end position="518"/>
    </location>
</feature>
<evidence type="ECO:0000256" key="1">
    <source>
        <dbReference type="ARBA" id="ARBA00004127"/>
    </source>
</evidence>
<keyword evidence="3 7" id="KW-1133">Transmembrane helix</keyword>
<evidence type="ECO:0000256" key="3">
    <source>
        <dbReference type="ARBA" id="ARBA00022989"/>
    </source>
</evidence>
<feature type="transmembrane region" description="Helical" evidence="7">
    <location>
        <begin position="135"/>
        <end position="153"/>
    </location>
</feature>
<comment type="subcellular location">
    <subcellularLocation>
        <location evidence="1">Endomembrane system</location>
        <topology evidence="1">Multi-pass membrane protein</topology>
    </subcellularLocation>
    <subcellularLocation>
        <location evidence="5">Membrane</location>
        <topology evidence="5">Multi-pass membrane protein</topology>
    </subcellularLocation>
</comment>
<feature type="region of interest" description="Disordered" evidence="6">
    <location>
        <begin position="465"/>
        <end position="490"/>
    </location>
</feature>
<dbReference type="Pfam" id="PF00662">
    <property type="entry name" value="Proton_antipo_N"/>
    <property type="match status" value="1"/>
</dbReference>
<feature type="transmembrane region" description="Helical" evidence="7">
    <location>
        <begin position="354"/>
        <end position="379"/>
    </location>
</feature>
<dbReference type="Pfam" id="PF00361">
    <property type="entry name" value="Proton_antipo_M"/>
    <property type="match status" value="1"/>
</dbReference>
<feature type="transmembrane region" description="Helical" evidence="7">
    <location>
        <begin position="524"/>
        <end position="543"/>
    </location>
</feature>
<evidence type="ECO:0000256" key="2">
    <source>
        <dbReference type="ARBA" id="ARBA00022692"/>
    </source>
</evidence>
<feature type="domain" description="NADH-Ubiquinone oxidoreductase (complex I) chain 5 N-terminal" evidence="9">
    <location>
        <begin position="67"/>
        <end position="114"/>
    </location>
</feature>
<dbReference type="PANTHER" id="PTHR42829">
    <property type="entry name" value="NADH-UBIQUINONE OXIDOREDUCTASE CHAIN 5"/>
    <property type="match status" value="1"/>
</dbReference>
<evidence type="ECO:0000259" key="8">
    <source>
        <dbReference type="Pfam" id="PF00361"/>
    </source>
</evidence>
<feature type="transmembrane region" description="Helical" evidence="7">
    <location>
        <begin position="84"/>
        <end position="104"/>
    </location>
</feature>
<dbReference type="InterPro" id="IPR001750">
    <property type="entry name" value="ND/Mrp_TM"/>
</dbReference>
<dbReference type="GO" id="GO:0016020">
    <property type="term" value="C:membrane"/>
    <property type="evidence" value="ECO:0007669"/>
    <property type="project" value="UniProtKB-SubCell"/>
</dbReference>
<evidence type="ECO:0000256" key="7">
    <source>
        <dbReference type="SAM" id="Phobius"/>
    </source>
</evidence>
<feature type="transmembrane region" description="Helical" evidence="7">
    <location>
        <begin position="216"/>
        <end position="236"/>
    </location>
</feature>
<organism evidence="10 11">
    <name type="scientific">Lapillicoccus jejuensis</name>
    <dbReference type="NCBI Taxonomy" id="402171"/>
    <lineage>
        <taxon>Bacteria</taxon>
        <taxon>Bacillati</taxon>
        <taxon>Actinomycetota</taxon>
        <taxon>Actinomycetes</taxon>
        <taxon>Micrococcales</taxon>
        <taxon>Intrasporangiaceae</taxon>
        <taxon>Lapillicoccus</taxon>
    </lineage>
</organism>
<feature type="transmembrane region" description="Helical" evidence="7">
    <location>
        <begin position="289"/>
        <end position="308"/>
    </location>
</feature>
<feature type="transmembrane region" description="Helical" evidence="7">
    <location>
        <begin position="257"/>
        <end position="277"/>
    </location>
</feature>
<comment type="caution">
    <text evidence="10">The sequence shown here is derived from an EMBL/GenBank/DDBJ whole genome shotgun (WGS) entry which is preliminary data.</text>
</comment>
<reference evidence="10 11" key="1">
    <citation type="submission" date="2019-06" db="EMBL/GenBank/DDBJ databases">
        <title>Sequencing the genomes of 1000 actinobacteria strains.</title>
        <authorList>
            <person name="Klenk H.-P."/>
        </authorList>
    </citation>
    <scope>NUCLEOTIDE SEQUENCE [LARGE SCALE GENOMIC DNA]</scope>
    <source>
        <strain evidence="10 11">DSM 18607</strain>
    </source>
</reference>
<name>A0A542DWZ7_9MICO</name>
<feature type="transmembrane region" description="Helical" evidence="7">
    <location>
        <begin position="391"/>
        <end position="410"/>
    </location>
</feature>
<keyword evidence="11" id="KW-1185">Reference proteome</keyword>
<dbReference type="PANTHER" id="PTHR42829:SF2">
    <property type="entry name" value="NADH-UBIQUINONE OXIDOREDUCTASE CHAIN 5"/>
    <property type="match status" value="1"/>
</dbReference>
<dbReference type="OrthoDB" id="9811798at2"/>
<dbReference type="GO" id="GO:0012505">
    <property type="term" value="C:endomembrane system"/>
    <property type="evidence" value="ECO:0007669"/>
    <property type="project" value="UniProtKB-SubCell"/>
</dbReference>
<dbReference type="GO" id="GO:0008137">
    <property type="term" value="F:NADH dehydrogenase (ubiquinone) activity"/>
    <property type="evidence" value="ECO:0007669"/>
    <property type="project" value="InterPro"/>
</dbReference>
<feature type="transmembrane region" description="Helical" evidence="7">
    <location>
        <begin position="626"/>
        <end position="645"/>
    </location>
</feature>
<keyword evidence="4 7" id="KW-0472">Membrane</keyword>
<dbReference type="Proteomes" id="UP000317893">
    <property type="component" value="Unassembled WGS sequence"/>
</dbReference>
<gene>
    <name evidence="10" type="ORF">FB458_0674</name>
</gene>
<dbReference type="GO" id="GO:0015990">
    <property type="term" value="P:electron transport coupled proton transport"/>
    <property type="evidence" value="ECO:0007669"/>
    <property type="project" value="TreeGrafter"/>
</dbReference>
<evidence type="ECO:0000256" key="4">
    <source>
        <dbReference type="ARBA" id="ARBA00023136"/>
    </source>
</evidence>
<protein>
    <submittedName>
        <fullName evidence="10">NADH-quinone oxidoreductase subunit L</fullName>
    </submittedName>
</protein>
<accession>A0A542DWZ7</accession>
<dbReference type="AlphaFoldDB" id="A0A542DWZ7"/>
<dbReference type="GO" id="GO:0003954">
    <property type="term" value="F:NADH dehydrogenase activity"/>
    <property type="evidence" value="ECO:0007669"/>
    <property type="project" value="TreeGrafter"/>
</dbReference>
<feature type="transmembrane region" description="Helical" evidence="7">
    <location>
        <begin position="111"/>
        <end position="129"/>
    </location>
</feature>
<feature type="transmembrane region" description="Helical" evidence="7">
    <location>
        <begin position="315"/>
        <end position="334"/>
    </location>
</feature>
<dbReference type="GO" id="GO:0042773">
    <property type="term" value="P:ATP synthesis coupled electron transport"/>
    <property type="evidence" value="ECO:0007669"/>
    <property type="project" value="InterPro"/>
</dbReference>
<dbReference type="InterPro" id="IPR003945">
    <property type="entry name" value="NU5C-like"/>
</dbReference>
<dbReference type="PRINTS" id="PR01434">
    <property type="entry name" value="NADHDHGNASE5"/>
</dbReference>
<dbReference type="EMBL" id="VFMN01000001">
    <property type="protein sequence ID" value="TQJ07606.1"/>
    <property type="molecule type" value="Genomic_DNA"/>
</dbReference>
<feature type="transmembrane region" description="Helical" evidence="7">
    <location>
        <begin position="430"/>
        <end position="452"/>
    </location>
</feature>
<evidence type="ECO:0000256" key="5">
    <source>
        <dbReference type="RuleBase" id="RU000320"/>
    </source>
</evidence>
<proteinExistence type="predicted"/>
<evidence type="ECO:0000313" key="10">
    <source>
        <dbReference type="EMBL" id="TQJ07606.1"/>
    </source>
</evidence>
<dbReference type="RefSeq" id="WP_141846752.1">
    <property type="nucleotide sequence ID" value="NZ_BAAAPR010000008.1"/>
</dbReference>
<keyword evidence="2 5" id="KW-0812">Transmembrane</keyword>
<evidence type="ECO:0000259" key="9">
    <source>
        <dbReference type="Pfam" id="PF00662"/>
    </source>
</evidence>
<evidence type="ECO:0000256" key="6">
    <source>
        <dbReference type="SAM" id="MobiDB-lite"/>
    </source>
</evidence>
<feature type="domain" description="NADH:quinone oxidoreductase/Mrp antiporter transmembrane" evidence="8">
    <location>
        <begin position="131"/>
        <end position="421"/>
    </location>
</feature>
<sequence>MSVVVRLVVLLPALAALAGLLLVRRRAAAAAVATVTAGLGVLLAVAEVVGTDRGAVPTQVGTIGGLAAGDLTVPLTLLLDRPTALVALAVTLVGLAVQVFSVWYLADDPRYAVFAAEVSLFLAGMLLVVHSGDLLLTLVGWEVMGWCSWLLIGHTSARESARRAAHKAFLVTRLADVGFVLGTVALAHSFGTTRIAGLLGERGWFSSGGVPTQTDLMAQTPLLTLGLVGLVVGVAGKSGLVPFHDWLPDAMEGPTPASALIHAATMVAAGTVVLARLEPLLAADTAARTLLGVLAAVTMVYAAALALAQADLKRLLAYSTLSQVAIMLAALAVVPESGPSSAADAGLEQLVSHALFKSLLFLAIGWLSVLAGGTAVAVLRGRARGRGALQWSLAIGLASLAGVPPLVGFLAKDGVVTVVERSLGDGPTAWLLLVALLVTVVLTAAYSTRAWLLLTTEPSLAALEAAEGQAEDPEPAAPAGDEGPTGEHEARPVTLPAALTVSALAVLTVLGGLLLLGFEWGWQLGWMTAVLSVVLVVGTVVLVHRRGAGGADPADVLPPRLRVAAEDGLGVDRAYAGVGRAVTALAHGVVRVDRVALDAYPRLLARAAGTVGRSAAARHRGTPSTALVAVVTGVVVLAALGVTLWS</sequence>
<dbReference type="InterPro" id="IPR001516">
    <property type="entry name" value="Proton_antipo_N"/>
</dbReference>
<feature type="transmembrane region" description="Helical" evidence="7">
    <location>
        <begin position="174"/>
        <end position="196"/>
    </location>
</feature>